<feature type="transmembrane region" description="Helical" evidence="2">
    <location>
        <begin position="80"/>
        <end position="99"/>
    </location>
</feature>
<dbReference type="RefSeq" id="WP_191171231.1">
    <property type="nucleotide sequence ID" value="NZ_JACXZS010000004.1"/>
</dbReference>
<feature type="compositionally biased region" description="Acidic residues" evidence="1">
    <location>
        <begin position="9"/>
        <end position="19"/>
    </location>
</feature>
<organism evidence="3 4">
    <name type="scientific">Microbacterium helvum</name>
    <dbReference type="NCBI Taxonomy" id="2773713"/>
    <lineage>
        <taxon>Bacteria</taxon>
        <taxon>Bacillati</taxon>
        <taxon>Actinomycetota</taxon>
        <taxon>Actinomycetes</taxon>
        <taxon>Micrococcales</taxon>
        <taxon>Microbacteriaceae</taxon>
        <taxon>Microbacterium</taxon>
    </lineage>
</organism>
<keyword evidence="4" id="KW-1185">Reference proteome</keyword>
<accession>A0ABR8NLR1</accession>
<proteinExistence type="predicted"/>
<dbReference type="EMBL" id="JACXZS010000004">
    <property type="protein sequence ID" value="MBD3941614.1"/>
    <property type="molecule type" value="Genomic_DNA"/>
</dbReference>
<evidence type="ECO:0000313" key="4">
    <source>
        <dbReference type="Proteomes" id="UP000598426"/>
    </source>
</evidence>
<reference evidence="3 4" key="1">
    <citation type="submission" date="2020-09" db="EMBL/GenBank/DDBJ databases">
        <title>Isolation and identification of active actinomycetes.</title>
        <authorList>
            <person name="Li X."/>
        </authorList>
    </citation>
    <scope>NUCLEOTIDE SEQUENCE [LARGE SCALE GENOMIC DNA]</scope>
    <source>
        <strain evidence="3 4">NEAU-LLC</strain>
    </source>
</reference>
<name>A0ABR8NLR1_9MICO</name>
<gene>
    <name evidence="3" type="ORF">IF188_07895</name>
</gene>
<comment type="caution">
    <text evidence="3">The sequence shown here is derived from an EMBL/GenBank/DDBJ whole genome shotgun (WGS) entry which is preliminary data.</text>
</comment>
<evidence type="ECO:0000256" key="2">
    <source>
        <dbReference type="SAM" id="Phobius"/>
    </source>
</evidence>
<feature type="transmembrane region" description="Helical" evidence="2">
    <location>
        <begin position="150"/>
        <end position="170"/>
    </location>
</feature>
<dbReference type="Proteomes" id="UP000598426">
    <property type="component" value="Unassembled WGS sequence"/>
</dbReference>
<evidence type="ECO:0000256" key="1">
    <source>
        <dbReference type="SAM" id="MobiDB-lite"/>
    </source>
</evidence>
<keyword evidence="2" id="KW-0812">Transmembrane</keyword>
<keyword evidence="2" id="KW-1133">Transmembrane helix</keyword>
<keyword evidence="2" id="KW-0472">Membrane</keyword>
<protein>
    <submittedName>
        <fullName evidence="3">DNA polymerase III subunit gamma/tau</fullName>
    </submittedName>
</protein>
<feature type="region of interest" description="Disordered" evidence="1">
    <location>
        <begin position="1"/>
        <end position="52"/>
    </location>
</feature>
<evidence type="ECO:0000313" key="3">
    <source>
        <dbReference type="EMBL" id="MBD3941614.1"/>
    </source>
</evidence>
<feature type="transmembrane region" description="Helical" evidence="2">
    <location>
        <begin position="119"/>
        <end position="138"/>
    </location>
</feature>
<sequence>MTNGRDDDALSWDGDDDPTLDVGASHDVEADETEPASEPATAPELPEGFTAVGKGSETVGAEAAPAVARAGRGPMGNGELIGVGILGGVYALFAIGWIIGGLRVQDWRPFLVTDAMYQGSLWLAVLAPVLWFATVFLLTRASRAWVRFAWLAAGVVLLVPWPFVLIGAVGQ</sequence>